<keyword evidence="8" id="KW-0902">Two-component regulatory system</keyword>
<evidence type="ECO:0000256" key="4">
    <source>
        <dbReference type="ARBA" id="ARBA00022679"/>
    </source>
</evidence>
<dbReference type="InterPro" id="IPR036097">
    <property type="entry name" value="HisK_dim/P_sf"/>
</dbReference>
<keyword evidence="5" id="KW-0547">Nucleotide-binding</keyword>
<dbReference type="SUPFAM" id="SSF47384">
    <property type="entry name" value="Homodimeric domain of signal transducing histidine kinase"/>
    <property type="match status" value="1"/>
</dbReference>
<dbReference type="PANTHER" id="PTHR43065:SF16">
    <property type="entry name" value="SENSORY HISTIDINE KINASE_PHOSPHATASE NTRB"/>
    <property type="match status" value="1"/>
</dbReference>
<gene>
    <name evidence="10" type="ORF">COA71_02350</name>
</gene>
<evidence type="ECO:0000256" key="2">
    <source>
        <dbReference type="ARBA" id="ARBA00012438"/>
    </source>
</evidence>
<evidence type="ECO:0000313" key="10">
    <source>
        <dbReference type="EMBL" id="PCJ43863.1"/>
    </source>
</evidence>
<dbReference type="InterPro" id="IPR036890">
    <property type="entry name" value="HATPase_C_sf"/>
</dbReference>
<organism evidence="10 11">
    <name type="scientific">SAR86 cluster bacterium</name>
    <dbReference type="NCBI Taxonomy" id="2030880"/>
    <lineage>
        <taxon>Bacteria</taxon>
        <taxon>Pseudomonadati</taxon>
        <taxon>Pseudomonadota</taxon>
        <taxon>Gammaproteobacteria</taxon>
        <taxon>SAR86 cluster</taxon>
    </lineage>
</organism>
<evidence type="ECO:0000313" key="11">
    <source>
        <dbReference type="Proteomes" id="UP000228987"/>
    </source>
</evidence>
<name>A0A2A5CJC3_9GAMM</name>
<dbReference type="CDD" id="cd00082">
    <property type="entry name" value="HisKA"/>
    <property type="match status" value="1"/>
</dbReference>
<evidence type="ECO:0000256" key="7">
    <source>
        <dbReference type="ARBA" id="ARBA00022840"/>
    </source>
</evidence>
<dbReference type="GO" id="GO:0000155">
    <property type="term" value="F:phosphorelay sensor kinase activity"/>
    <property type="evidence" value="ECO:0007669"/>
    <property type="project" value="InterPro"/>
</dbReference>
<dbReference type="InterPro" id="IPR004358">
    <property type="entry name" value="Sig_transdc_His_kin-like_C"/>
</dbReference>
<dbReference type="Gene3D" id="3.30.450.20">
    <property type="entry name" value="PAS domain"/>
    <property type="match status" value="1"/>
</dbReference>
<evidence type="ECO:0000256" key="8">
    <source>
        <dbReference type="ARBA" id="ARBA00023012"/>
    </source>
</evidence>
<protein>
    <recommendedName>
        <fullName evidence="2">histidine kinase</fullName>
        <ecNumber evidence="2">2.7.13.3</ecNumber>
    </recommendedName>
</protein>
<dbReference type="AlphaFoldDB" id="A0A2A5CJC3"/>
<accession>A0A2A5CJC3</accession>
<reference evidence="11" key="1">
    <citation type="submission" date="2017-08" db="EMBL/GenBank/DDBJ databases">
        <title>A dynamic microbial community with high functional redundancy inhabits the cold, oxic subseafloor aquifer.</title>
        <authorList>
            <person name="Tully B.J."/>
            <person name="Wheat C.G."/>
            <person name="Glazer B.T."/>
            <person name="Huber J.A."/>
        </authorList>
    </citation>
    <scope>NUCLEOTIDE SEQUENCE [LARGE SCALE GENOMIC DNA]</scope>
</reference>
<dbReference type="SUPFAM" id="SSF55874">
    <property type="entry name" value="ATPase domain of HSP90 chaperone/DNA topoisomerase II/histidine kinase"/>
    <property type="match status" value="1"/>
</dbReference>
<dbReference type="InterPro" id="IPR005467">
    <property type="entry name" value="His_kinase_dom"/>
</dbReference>
<keyword evidence="3" id="KW-0597">Phosphoprotein</keyword>
<keyword evidence="6 10" id="KW-0418">Kinase</keyword>
<evidence type="ECO:0000256" key="6">
    <source>
        <dbReference type="ARBA" id="ARBA00022777"/>
    </source>
</evidence>
<dbReference type="SMART" id="SM00387">
    <property type="entry name" value="HATPase_c"/>
    <property type="match status" value="1"/>
</dbReference>
<dbReference type="PANTHER" id="PTHR43065">
    <property type="entry name" value="SENSOR HISTIDINE KINASE"/>
    <property type="match status" value="1"/>
</dbReference>
<proteinExistence type="predicted"/>
<evidence type="ECO:0000256" key="1">
    <source>
        <dbReference type="ARBA" id="ARBA00000085"/>
    </source>
</evidence>
<comment type="caution">
    <text evidence="10">The sequence shown here is derived from an EMBL/GenBank/DDBJ whole genome shotgun (WGS) entry which is preliminary data.</text>
</comment>
<sequence>MNTESFNTSLLDHLTSAVVVLDSSFCLFHLNPAAEALFKISDKRSRNSYIGDLLYQPEVTLKALRSVQKNKNTFIARKVQLTLANRTKLLVDYSISAINDQEQDFLLVEIQELDRSYNISRGETLISNHETTLELVRNLGHEIKNPLGGIRGAAQLLALELPNKELEDYTNVIINEADRLVNLVDRLTGSYKKPVLKNLNIHEVIERVRSLLDAESKGNIKFVRDYDPSIPEFTGDVEQLIQAVLNIVRNAMQAMHESGQAHPQIILKTRAVSHATIGPVMHKLIARIEIIDNGPGIPADMLETIFYPLITGRAEGTGLGLSIAQTILKQHDGLIECESQEGQTTFILSIPLSNKVEGK</sequence>
<dbReference type="Gene3D" id="1.10.287.130">
    <property type="match status" value="1"/>
</dbReference>
<dbReference type="SMART" id="SM00388">
    <property type="entry name" value="HisKA"/>
    <property type="match status" value="1"/>
</dbReference>
<evidence type="ECO:0000256" key="3">
    <source>
        <dbReference type="ARBA" id="ARBA00022553"/>
    </source>
</evidence>
<dbReference type="PRINTS" id="PR00344">
    <property type="entry name" value="BCTRLSENSOR"/>
</dbReference>
<dbReference type="Gene3D" id="3.30.565.10">
    <property type="entry name" value="Histidine kinase-like ATPase, C-terminal domain"/>
    <property type="match status" value="1"/>
</dbReference>
<dbReference type="SUPFAM" id="SSF55785">
    <property type="entry name" value="PYP-like sensor domain (PAS domain)"/>
    <property type="match status" value="1"/>
</dbReference>
<dbReference type="PROSITE" id="PS50109">
    <property type="entry name" value="HIS_KIN"/>
    <property type="match status" value="1"/>
</dbReference>
<dbReference type="Pfam" id="PF02518">
    <property type="entry name" value="HATPase_c"/>
    <property type="match status" value="1"/>
</dbReference>
<comment type="catalytic activity">
    <reaction evidence="1">
        <text>ATP + protein L-histidine = ADP + protein N-phospho-L-histidine.</text>
        <dbReference type="EC" id="2.7.13.3"/>
    </reaction>
</comment>
<keyword evidence="4" id="KW-0808">Transferase</keyword>
<dbReference type="Pfam" id="PF00512">
    <property type="entry name" value="HisKA"/>
    <property type="match status" value="1"/>
</dbReference>
<evidence type="ECO:0000256" key="5">
    <source>
        <dbReference type="ARBA" id="ARBA00022741"/>
    </source>
</evidence>
<dbReference type="Proteomes" id="UP000228987">
    <property type="component" value="Unassembled WGS sequence"/>
</dbReference>
<feature type="domain" description="Histidine kinase" evidence="9">
    <location>
        <begin position="138"/>
        <end position="354"/>
    </location>
</feature>
<dbReference type="NCBIfam" id="NF008293">
    <property type="entry name" value="PRK11073.1"/>
    <property type="match status" value="1"/>
</dbReference>
<dbReference type="InterPro" id="IPR003661">
    <property type="entry name" value="HisK_dim/P_dom"/>
</dbReference>
<dbReference type="InterPro" id="IPR003594">
    <property type="entry name" value="HATPase_dom"/>
</dbReference>
<dbReference type="EC" id="2.7.13.3" evidence="2"/>
<dbReference type="InterPro" id="IPR035965">
    <property type="entry name" value="PAS-like_dom_sf"/>
</dbReference>
<dbReference type="EMBL" id="NVWI01000001">
    <property type="protein sequence ID" value="PCJ43863.1"/>
    <property type="molecule type" value="Genomic_DNA"/>
</dbReference>
<keyword evidence="7" id="KW-0067">ATP-binding</keyword>
<dbReference type="GO" id="GO:0005524">
    <property type="term" value="F:ATP binding"/>
    <property type="evidence" value="ECO:0007669"/>
    <property type="project" value="UniProtKB-KW"/>
</dbReference>
<evidence type="ECO:0000259" key="9">
    <source>
        <dbReference type="PROSITE" id="PS50109"/>
    </source>
</evidence>